<reference evidence="4" key="1">
    <citation type="submission" date="2017-05" db="EMBL/GenBank/DDBJ databases">
        <authorList>
            <person name="Sharma S."/>
            <person name="Sidhu C."/>
            <person name="Pinnaka A.K."/>
        </authorList>
    </citation>
    <scope>NUCLEOTIDE SEQUENCE [LARGE SCALE GENOMIC DNA]</scope>
    <source>
        <strain evidence="4">AK93</strain>
    </source>
</reference>
<name>A0A3E0WQZ0_9GAMM</name>
<dbReference type="InterPro" id="IPR029151">
    <property type="entry name" value="Sensor-like_sf"/>
</dbReference>
<evidence type="ECO:0000313" key="3">
    <source>
        <dbReference type="EMBL" id="RFA35380.1"/>
    </source>
</evidence>
<gene>
    <name evidence="3" type="ORF">CAL65_12940</name>
</gene>
<organism evidence="3 4">
    <name type="scientific">Alkalilimnicola ehrlichii</name>
    <dbReference type="NCBI Taxonomy" id="351052"/>
    <lineage>
        <taxon>Bacteria</taxon>
        <taxon>Pseudomonadati</taxon>
        <taxon>Pseudomonadota</taxon>
        <taxon>Gammaproteobacteria</taxon>
        <taxon>Chromatiales</taxon>
        <taxon>Ectothiorhodospiraceae</taxon>
        <taxon>Alkalilimnicola</taxon>
    </lineage>
</organism>
<evidence type="ECO:0000256" key="1">
    <source>
        <dbReference type="SAM" id="Phobius"/>
    </source>
</evidence>
<keyword evidence="1" id="KW-0472">Membrane</keyword>
<dbReference type="Pfam" id="PF21623">
    <property type="entry name" value="HK_sensor_dom_bact"/>
    <property type="match status" value="1"/>
</dbReference>
<accession>A0A3E0WQZ0</accession>
<keyword evidence="1" id="KW-0812">Transmembrane</keyword>
<dbReference type="SUPFAM" id="SSF103190">
    <property type="entry name" value="Sensory domain-like"/>
    <property type="match status" value="2"/>
</dbReference>
<dbReference type="EMBL" id="NFZW01000012">
    <property type="protein sequence ID" value="RFA35380.1"/>
    <property type="molecule type" value="Genomic_DNA"/>
</dbReference>
<comment type="caution">
    <text evidence="3">The sequence shown here is derived from an EMBL/GenBank/DDBJ whole genome shotgun (WGS) entry which is preliminary data.</text>
</comment>
<keyword evidence="4" id="KW-1185">Reference proteome</keyword>
<sequence length="339" mass="37616">MTSNRTKRNTDGGAKQRQGLRLGYVVRSIATFAILGGFTFAVLLFLDHERYTAQLETTLSEEVERLDSVTDLLRADMSWIASRTRILADSPHIANLIEAPTRINVQQLEQELLDLARYIGVFETIRLVDPGGVVRIQVNYHNGDPYLIPEPPLANLSGYAFFDDTLALEGQEVYLSPLDVDRFHGRSPQIHLGTQVTDADGELAVILLLSYSAEILLSRLQLAAAGPYGAVFIVNMDGSALTPAEEVNAGTTASALIPFSDVYPVAWSVIEHRENGYVETPRGYFAFTTLAIDELNDRGLLTPSGLDRHWKMVNVFPHELYRYAPFQTTDLTSPIAPDY</sequence>
<evidence type="ECO:0000259" key="2">
    <source>
        <dbReference type="Pfam" id="PF21623"/>
    </source>
</evidence>
<dbReference type="AlphaFoldDB" id="A0A3E0WQZ0"/>
<dbReference type="OrthoDB" id="9812260at2"/>
<protein>
    <recommendedName>
        <fullName evidence="2">Histidine kinase VP0354-like sensor domain-containing protein</fullName>
    </recommendedName>
</protein>
<proteinExistence type="predicted"/>
<dbReference type="Proteomes" id="UP000256763">
    <property type="component" value="Unassembled WGS sequence"/>
</dbReference>
<feature type="domain" description="Histidine kinase VP0354-like sensor" evidence="2">
    <location>
        <begin position="80"/>
        <end position="292"/>
    </location>
</feature>
<dbReference type="RefSeq" id="WP_116303101.1">
    <property type="nucleotide sequence ID" value="NZ_NFZV01000017.1"/>
</dbReference>
<feature type="transmembrane region" description="Helical" evidence="1">
    <location>
        <begin position="24"/>
        <end position="46"/>
    </location>
</feature>
<dbReference type="InterPro" id="IPR048760">
    <property type="entry name" value="VP0354-like_sensor_dom"/>
</dbReference>
<keyword evidence="1" id="KW-1133">Transmembrane helix</keyword>
<dbReference type="Gene3D" id="3.30.450.20">
    <property type="entry name" value="PAS domain"/>
    <property type="match status" value="1"/>
</dbReference>
<evidence type="ECO:0000313" key="4">
    <source>
        <dbReference type="Proteomes" id="UP000256763"/>
    </source>
</evidence>